<dbReference type="Pfam" id="PF00884">
    <property type="entry name" value="Sulfatase"/>
    <property type="match status" value="1"/>
</dbReference>
<evidence type="ECO:0000256" key="1">
    <source>
        <dbReference type="ARBA" id="ARBA00022723"/>
    </source>
</evidence>
<name>A0ABT1YGE7_9BACL</name>
<dbReference type="PANTHER" id="PTHR45953:SF1">
    <property type="entry name" value="IDURONATE 2-SULFATASE"/>
    <property type="match status" value="1"/>
</dbReference>
<keyword evidence="5" id="KW-1185">Reference proteome</keyword>
<keyword evidence="1" id="KW-0479">Metal-binding</keyword>
<dbReference type="RefSeq" id="WP_258213859.1">
    <property type="nucleotide sequence ID" value="NZ_JANQBD010000009.1"/>
</dbReference>
<evidence type="ECO:0000313" key="5">
    <source>
        <dbReference type="Proteomes" id="UP001300012"/>
    </source>
</evidence>
<accession>A0ABT1YGE7</accession>
<protein>
    <submittedName>
        <fullName evidence="4">Sulfatase</fullName>
    </submittedName>
</protein>
<keyword evidence="2" id="KW-0378">Hydrolase</keyword>
<evidence type="ECO:0000256" key="2">
    <source>
        <dbReference type="ARBA" id="ARBA00022801"/>
    </source>
</evidence>
<reference evidence="4 5" key="1">
    <citation type="submission" date="2022-08" db="EMBL/GenBank/DDBJ databases">
        <title>Paenibacillus endoradicis sp. nov., Paenibacillus radicibacter sp. nov and Paenibacillus pararadicis sp. nov., three cold-adapted plant growth-promoting bacteria isolated from root of Larix gmelinii in Great Khingan.</title>
        <authorList>
            <person name="Xue H."/>
        </authorList>
    </citation>
    <scope>NUCLEOTIDE SEQUENCE [LARGE SCALE GENOMIC DNA]</scope>
    <source>
        <strain evidence="4 5">N5-1-1-5</strain>
    </source>
</reference>
<evidence type="ECO:0000259" key="3">
    <source>
        <dbReference type="Pfam" id="PF00884"/>
    </source>
</evidence>
<dbReference type="EMBL" id="JANQBD010000009">
    <property type="protein sequence ID" value="MCR8632261.1"/>
    <property type="molecule type" value="Genomic_DNA"/>
</dbReference>
<dbReference type="SUPFAM" id="SSF53649">
    <property type="entry name" value="Alkaline phosphatase-like"/>
    <property type="match status" value="1"/>
</dbReference>
<organism evidence="4 5">
    <name type="scientific">Paenibacillus radicis</name>
    <name type="common">ex Xue et al. 2023</name>
    <dbReference type="NCBI Taxonomy" id="2972489"/>
    <lineage>
        <taxon>Bacteria</taxon>
        <taxon>Bacillati</taxon>
        <taxon>Bacillota</taxon>
        <taxon>Bacilli</taxon>
        <taxon>Bacillales</taxon>
        <taxon>Paenibacillaceae</taxon>
        <taxon>Paenibacillus</taxon>
    </lineage>
</organism>
<dbReference type="PANTHER" id="PTHR45953">
    <property type="entry name" value="IDURONATE 2-SULFATASE"/>
    <property type="match status" value="1"/>
</dbReference>
<dbReference type="CDD" id="cd16148">
    <property type="entry name" value="sulfatase_like"/>
    <property type="match status" value="1"/>
</dbReference>
<feature type="domain" description="Sulfatase N-terminal" evidence="3">
    <location>
        <begin position="4"/>
        <end position="329"/>
    </location>
</feature>
<dbReference type="InterPro" id="IPR017850">
    <property type="entry name" value="Alkaline_phosphatase_core_sf"/>
</dbReference>
<comment type="caution">
    <text evidence="4">The sequence shown here is derived from an EMBL/GenBank/DDBJ whole genome shotgun (WGS) entry which is preliminary data.</text>
</comment>
<proteinExistence type="predicted"/>
<gene>
    <name evidence="4" type="ORF">NV381_13715</name>
</gene>
<dbReference type="InterPro" id="IPR000917">
    <property type="entry name" value="Sulfatase_N"/>
</dbReference>
<dbReference type="Proteomes" id="UP001300012">
    <property type="component" value="Unassembled WGS sequence"/>
</dbReference>
<evidence type="ECO:0000313" key="4">
    <source>
        <dbReference type="EMBL" id="MCR8632261.1"/>
    </source>
</evidence>
<dbReference type="Gene3D" id="3.40.720.10">
    <property type="entry name" value="Alkaline Phosphatase, subunit A"/>
    <property type="match status" value="1"/>
</dbReference>
<sequence>MKAIVILIDTLNRHSLSVYNSESVVQTPNLERFARKSAVFMNHWSGSLPCMPARRDLFTGRLSFLERGWGGLEPFDVTLQEQLTNNGVFSHMVTDHYHYFATGGENYCQSFTTWDFHRGQEFDPWVSRVKPAELPSAYLGRVNNQYELNRQRLVKEEDYSGARTIQAACDWLEHNHDADQFMLMVEAFDPHEPFDCPQEYLDLYNDTYTGPRYNWPNYGPNRETPEATEHLRKRYAATLTMMDRWLGKLLDTIGQHNLWEDTLVILTTDHGFLLGEHEVLGKNVMTVYNELAHLPLMVHLPGGQGAGERIEAITQNIDLMPTLLEHFGIAVPKEVQGHSLLELLQGRSKQLREVALYGYFGMDVNMTDGTYTYHRTAESADNQPCFLYTALPTAFRSFVRRSDMNEVECGRFLPYTNYPVFKFPVTGNGPELGHRPLERKTLLFDIQEDYYQTEAINDAELEVKLGVKMRQALQEMQAPEEQLVRLGIT</sequence>